<evidence type="ECO:0000313" key="2">
    <source>
        <dbReference type="Proteomes" id="UP000246901"/>
    </source>
</evidence>
<protein>
    <submittedName>
        <fullName evidence="1">Uncharacterized protein</fullName>
    </submittedName>
</protein>
<keyword evidence="2" id="KW-1185">Reference proteome</keyword>
<organism evidence="1 2">
    <name type="scientific">Xanthomonas phage Carpasina</name>
    <dbReference type="NCBI Taxonomy" id="2163636"/>
    <lineage>
        <taxon>Viruses</taxon>
        <taxon>Duplodnaviria</taxon>
        <taxon>Heunggongvirae</taxon>
        <taxon>Uroviricota</taxon>
        <taxon>Caudoviricetes</taxon>
        <taxon>Lindbergviridae</taxon>
        <taxon>Carpasinavirus</taxon>
        <taxon>Carpasinavirus carpasina</taxon>
    </lineage>
</organism>
<dbReference type="EMBL" id="MH059633">
    <property type="protein sequence ID" value="AWD92461.1"/>
    <property type="molecule type" value="Genomic_DNA"/>
</dbReference>
<evidence type="ECO:0000313" key="1">
    <source>
        <dbReference type="EMBL" id="AWD92461.1"/>
    </source>
</evidence>
<accession>A0A2S1GSU8</accession>
<name>A0A2S1GSU8_9CAUD</name>
<dbReference type="RefSeq" id="YP_009801042.1">
    <property type="nucleotide sequence ID" value="NC_047962.1"/>
</dbReference>
<dbReference type="GeneID" id="54991549"/>
<sequence>MYYRVARTGCTKNVKPFQASLETVDGVVTTTSPAATFFNGMDITSVMLWASRNQCRVNVRQSKDADWTRLQSYEY</sequence>
<proteinExistence type="predicted"/>
<dbReference type="KEGG" id="vg:54991549"/>
<dbReference type="Proteomes" id="UP000246901">
    <property type="component" value="Segment"/>
</dbReference>
<reference evidence="1 2" key="1">
    <citation type="submission" date="2018-03" db="EMBL/GenBank/DDBJ databases">
        <title>Phage therapy in agriculture - a green tech approach to combat plant pathogenic bacteria.</title>
        <authorList>
            <person name="Carstens A.B."/>
            <person name="Djurhuus A.M."/>
            <person name="Hansen L.H."/>
        </authorList>
    </citation>
    <scope>NUCLEOTIDE SEQUENCE [LARGE SCALE GENOMIC DNA]</scope>
</reference>